<comment type="caution">
    <text evidence="2">The sequence shown here is derived from an EMBL/GenBank/DDBJ whole genome shotgun (WGS) entry which is preliminary data.</text>
</comment>
<dbReference type="InterPro" id="IPR025296">
    <property type="entry name" value="DUF4158"/>
</dbReference>
<evidence type="ECO:0000313" key="2">
    <source>
        <dbReference type="EMBL" id="MFD1227381.1"/>
    </source>
</evidence>
<evidence type="ECO:0000259" key="1">
    <source>
        <dbReference type="Pfam" id="PF13700"/>
    </source>
</evidence>
<accession>A0ABW3V535</accession>
<gene>
    <name evidence="2" type="ORF">ACFQ35_09550</name>
</gene>
<protein>
    <submittedName>
        <fullName evidence="2">DUF4158 domain-containing protein</fullName>
    </submittedName>
</protein>
<evidence type="ECO:0000313" key="3">
    <source>
        <dbReference type="Proteomes" id="UP001597263"/>
    </source>
</evidence>
<dbReference type="Proteomes" id="UP001597263">
    <property type="component" value="Unassembled WGS sequence"/>
</dbReference>
<name>A0ABW3V535_9HYPH</name>
<dbReference type="EMBL" id="JBHTMA010000034">
    <property type="protein sequence ID" value="MFD1227381.1"/>
    <property type="molecule type" value="Genomic_DNA"/>
</dbReference>
<dbReference type="RefSeq" id="WP_353074523.1">
    <property type="nucleotide sequence ID" value="NZ_JAUCBM010000008.1"/>
</dbReference>
<proteinExistence type="predicted"/>
<organism evidence="2 3">
    <name type="scientific">Pseudochrobactrum kiredjianiae</name>
    <dbReference type="NCBI Taxonomy" id="386305"/>
    <lineage>
        <taxon>Bacteria</taxon>
        <taxon>Pseudomonadati</taxon>
        <taxon>Pseudomonadota</taxon>
        <taxon>Alphaproteobacteria</taxon>
        <taxon>Hyphomicrobiales</taxon>
        <taxon>Brucellaceae</taxon>
        <taxon>Pseudochrobactrum</taxon>
    </lineage>
</organism>
<reference evidence="3" key="1">
    <citation type="journal article" date="2019" name="Int. J. Syst. Evol. Microbiol.">
        <title>The Global Catalogue of Microorganisms (GCM) 10K type strain sequencing project: providing services to taxonomists for standard genome sequencing and annotation.</title>
        <authorList>
            <consortium name="The Broad Institute Genomics Platform"/>
            <consortium name="The Broad Institute Genome Sequencing Center for Infectious Disease"/>
            <person name="Wu L."/>
            <person name="Ma J."/>
        </authorList>
    </citation>
    <scope>NUCLEOTIDE SEQUENCE [LARGE SCALE GENOMIC DNA]</scope>
    <source>
        <strain evidence="3">CCUG 49584</strain>
    </source>
</reference>
<sequence>MTIIDHTTYPNLGEALTREKLIARHSLSDSDREFINANTRGEASCLTLAVLLTVRRGVGCFPISGETHVCIVDNIAGQLNFVASKGAQKSARKRFAAIERPLLSILVPVPTTRRAKAWSRRRLRKRD</sequence>
<keyword evidence="3" id="KW-1185">Reference proteome</keyword>
<dbReference type="Pfam" id="PF13700">
    <property type="entry name" value="DUF4158"/>
    <property type="match status" value="1"/>
</dbReference>
<feature type="domain" description="DUF4158" evidence="1">
    <location>
        <begin position="5"/>
        <end position="90"/>
    </location>
</feature>